<keyword evidence="1" id="KW-0175">Coiled coil</keyword>
<dbReference type="AlphaFoldDB" id="A0AAP6MJX0"/>
<keyword evidence="4" id="KW-1185">Reference proteome</keyword>
<keyword evidence="2" id="KW-0732">Signal</keyword>
<dbReference type="PIRSF" id="PIRSF028069">
    <property type="entry name" value="UCP028069"/>
    <property type="match status" value="1"/>
</dbReference>
<evidence type="ECO:0000256" key="2">
    <source>
        <dbReference type="SAM" id="SignalP"/>
    </source>
</evidence>
<evidence type="ECO:0000313" key="3">
    <source>
        <dbReference type="EMBL" id="MEA5444808.1"/>
    </source>
</evidence>
<organism evidence="3 4">
    <name type="scientific">Natronospira elongata</name>
    <dbReference type="NCBI Taxonomy" id="3110268"/>
    <lineage>
        <taxon>Bacteria</taxon>
        <taxon>Pseudomonadati</taxon>
        <taxon>Pseudomonadota</taxon>
        <taxon>Gammaproteobacteria</taxon>
        <taxon>Natronospirales</taxon>
        <taxon>Natronospiraceae</taxon>
        <taxon>Natronospira</taxon>
    </lineage>
</organism>
<proteinExistence type="predicted"/>
<comment type="caution">
    <text evidence="3">The sequence shown here is derived from an EMBL/GenBank/DDBJ whole genome shotgun (WGS) entry which is preliminary data.</text>
</comment>
<dbReference type="InterPro" id="IPR016866">
    <property type="entry name" value="UCP028069"/>
</dbReference>
<feature type="coiled-coil region" evidence="1">
    <location>
        <begin position="81"/>
        <end position="111"/>
    </location>
</feature>
<evidence type="ECO:0000313" key="4">
    <source>
        <dbReference type="Proteomes" id="UP001302316"/>
    </source>
</evidence>
<evidence type="ECO:0000256" key="1">
    <source>
        <dbReference type="SAM" id="Coils"/>
    </source>
</evidence>
<protein>
    <submittedName>
        <fullName evidence="3">DUF3450 domain-containing protein</fullName>
    </submittedName>
</protein>
<feature type="signal peptide" evidence="2">
    <location>
        <begin position="1"/>
        <end position="27"/>
    </location>
</feature>
<name>A0AAP6MJX0_9GAMM</name>
<sequence length="261" mass="30470">MPKTHRLLVAAVSAGTLLLGASGVATSQPEALQTSLQVERQISQAARASQERVDNLAQETREMLSEYLDVRQQTDRLSIYNDQVERLIRSQEEEKRSLEEQLEEVEVVEQEIYPLMIRMIESLERFVELDVPFLPEERAERIERLWSTLDRSDVTISEKYRNVMEAYQTEAEYGRNMEAYRGNLEMNGQERNVDFLRVGRLMLAYQTLDREETGFWNPVTRDWERLPDRYRSPINEGIRIARQQAAVDILQLPVPAPERVQ</sequence>
<reference evidence="3 4" key="1">
    <citation type="submission" date="2023-12" db="EMBL/GenBank/DDBJ databases">
        <title>Whole-genome sequencing of halo(alkali)philic microorganisms from hypersaline lakes.</title>
        <authorList>
            <person name="Sorokin D.Y."/>
            <person name="Merkel A.Y."/>
            <person name="Messina E."/>
            <person name="Yakimov M."/>
        </authorList>
    </citation>
    <scope>NUCLEOTIDE SEQUENCE [LARGE SCALE GENOMIC DNA]</scope>
    <source>
        <strain evidence="3 4">AB-CW1</strain>
    </source>
</reference>
<dbReference type="Pfam" id="PF11932">
    <property type="entry name" value="DUF3450"/>
    <property type="match status" value="1"/>
</dbReference>
<gene>
    <name evidence="3" type="ORF">VCB98_03135</name>
</gene>
<dbReference type="RefSeq" id="WP_346050397.1">
    <property type="nucleotide sequence ID" value="NZ_JAYGII010000004.1"/>
</dbReference>
<dbReference type="EMBL" id="JAYGII010000004">
    <property type="protein sequence ID" value="MEA5444808.1"/>
    <property type="molecule type" value="Genomic_DNA"/>
</dbReference>
<dbReference type="Proteomes" id="UP001302316">
    <property type="component" value="Unassembled WGS sequence"/>
</dbReference>
<feature type="chain" id="PRO_5042853131" evidence="2">
    <location>
        <begin position="28"/>
        <end position="261"/>
    </location>
</feature>
<accession>A0AAP6MJX0</accession>